<sequence>ARSRARGMPLRALCDPSANPWRRGAGRRRGSRRPGPARVTRSRLL</sequence>
<feature type="region of interest" description="Disordered" evidence="1">
    <location>
        <begin position="1"/>
        <end position="45"/>
    </location>
</feature>
<name>A0A6J4U7W6_9BACT</name>
<proteinExistence type="predicted"/>
<gene>
    <name evidence="2" type="ORF">AVDCRST_MAG73-1959</name>
</gene>
<dbReference type="EMBL" id="CADCWE010000122">
    <property type="protein sequence ID" value="CAA9541315.1"/>
    <property type="molecule type" value="Genomic_DNA"/>
</dbReference>
<evidence type="ECO:0000313" key="2">
    <source>
        <dbReference type="EMBL" id="CAA9541315.1"/>
    </source>
</evidence>
<protein>
    <submittedName>
        <fullName evidence="2">Uncharacterized protein</fullName>
    </submittedName>
</protein>
<feature type="non-terminal residue" evidence="2">
    <location>
        <position position="1"/>
    </location>
</feature>
<reference evidence="2" key="1">
    <citation type="submission" date="2020-02" db="EMBL/GenBank/DDBJ databases">
        <authorList>
            <person name="Meier V. D."/>
        </authorList>
    </citation>
    <scope>NUCLEOTIDE SEQUENCE</scope>
    <source>
        <strain evidence="2">AVDCRST_MAG73</strain>
    </source>
</reference>
<organism evidence="2">
    <name type="scientific">uncultured Thermomicrobiales bacterium</name>
    <dbReference type="NCBI Taxonomy" id="1645740"/>
    <lineage>
        <taxon>Bacteria</taxon>
        <taxon>Pseudomonadati</taxon>
        <taxon>Thermomicrobiota</taxon>
        <taxon>Thermomicrobia</taxon>
        <taxon>Thermomicrobiales</taxon>
        <taxon>environmental samples</taxon>
    </lineage>
</organism>
<evidence type="ECO:0000256" key="1">
    <source>
        <dbReference type="SAM" id="MobiDB-lite"/>
    </source>
</evidence>
<accession>A0A6J4U7W6</accession>
<dbReference type="AlphaFoldDB" id="A0A6J4U7W6"/>
<feature type="non-terminal residue" evidence="2">
    <location>
        <position position="45"/>
    </location>
</feature>